<gene>
    <name evidence="3" type="ORF">F4556_004938</name>
</gene>
<evidence type="ECO:0000256" key="1">
    <source>
        <dbReference type="ARBA" id="ARBA00023002"/>
    </source>
</evidence>
<dbReference type="Proteomes" id="UP000573327">
    <property type="component" value="Unassembled WGS sequence"/>
</dbReference>
<dbReference type="SUPFAM" id="SSF50475">
    <property type="entry name" value="FMN-binding split barrel"/>
    <property type="match status" value="1"/>
</dbReference>
<dbReference type="EMBL" id="JACHJR010000001">
    <property type="protein sequence ID" value="MBB4949403.1"/>
    <property type="molecule type" value="Genomic_DNA"/>
</dbReference>
<keyword evidence="1 3" id="KW-0560">Oxidoreductase</keyword>
<organism evidence="3 4">
    <name type="scientific">Kitasatospora gansuensis</name>
    <dbReference type="NCBI Taxonomy" id="258050"/>
    <lineage>
        <taxon>Bacteria</taxon>
        <taxon>Bacillati</taxon>
        <taxon>Actinomycetota</taxon>
        <taxon>Actinomycetes</taxon>
        <taxon>Kitasatosporales</taxon>
        <taxon>Streptomycetaceae</taxon>
        <taxon>Kitasatospora</taxon>
    </lineage>
</organism>
<dbReference type="Pfam" id="PF01613">
    <property type="entry name" value="Flavin_Reduct"/>
    <property type="match status" value="1"/>
</dbReference>
<comment type="caution">
    <text evidence="3">The sequence shown here is derived from an EMBL/GenBank/DDBJ whole genome shotgun (WGS) entry which is preliminary data.</text>
</comment>
<dbReference type="InterPro" id="IPR050268">
    <property type="entry name" value="NADH-dep_flavin_reductase"/>
</dbReference>
<proteinExistence type="predicted"/>
<dbReference type="SMART" id="SM00903">
    <property type="entry name" value="Flavin_Reduct"/>
    <property type="match status" value="1"/>
</dbReference>
<dbReference type="GO" id="GO:0010181">
    <property type="term" value="F:FMN binding"/>
    <property type="evidence" value="ECO:0007669"/>
    <property type="project" value="InterPro"/>
</dbReference>
<reference evidence="3 4" key="1">
    <citation type="submission" date="2020-08" db="EMBL/GenBank/DDBJ databases">
        <title>Sequencing the genomes of 1000 actinobacteria strains.</title>
        <authorList>
            <person name="Klenk H.-P."/>
        </authorList>
    </citation>
    <scope>NUCLEOTIDE SEQUENCE [LARGE SCALE GENOMIC DNA]</scope>
    <source>
        <strain evidence="3 4">DSM 44786</strain>
    </source>
</reference>
<dbReference type="InterPro" id="IPR012349">
    <property type="entry name" value="Split_barrel_FMN-bd"/>
</dbReference>
<keyword evidence="4" id="KW-1185">Reference proteome</keyword>
<dbReference type="AlphaFoldDB" id="A0A7W7SGA9"/>
<dbReference type="InterPro" id="IPR002563">
    <property type="entry name" value="Flavin_Rdtase-like_dom"/>
</dbReference>
<dbReference type="EC" id="1.5.1.-" evidence="3"/>
<sequence length="174" mass="18053">MSRPRQSDALRAAARHWTTGVAVLTARDGDEVFAKTVSSFTTLSLDPPLISVAVAAHSPLAAAVRKEGRYAVSVLAAGQQAVGRRFATPGAGRALGMFTTVPMHAEVTGAPVLDHCLAWFDCRLQAALPGGDHALLIGEVLAVDGSPGAPLLYHDGQYRELAADHAMTSTGANA</sequence>
<evidence type="ECO:0000313" key="4">
    <source>
        <dbReference type="Proteomes" id="UP000573327"/>
    </source>
</evidence>
<dbReference type="PANTHER" id="PTHR30466:SF1">
    <property type="entry name" value="FMN REDUCTASE (NADH) RUTF"/>
    <property type="match status" value="1"/>
</dbReference>
<evidence type="ECO:0000313" key="3">
    <source>
        <dbReference type="EMBL" id="MBB4949403.1"/>
    </source>
</evidence>
<dbReference type="GO" id="GO:0042602">
    <property type="term" value="F:riboflavin reductase (NADPH) activity"/>
    <property type="evidence" value="ECO:0007669"/>
    <property type="project" value="TreeGrafter"/>
</dbReference>
<protein>
    <submittedName>
        <fullName evidence="3">Flavin reductase ActVB</fullName>
        <ecNumber evidence="3">1.5.1.-</ecNumber>
    </submittedName>
</protein>
<dbReference type="PANTHER" id="PTHR30466">
    <property type="entry name" value="FLAVIN REDUCTASE"/>
    <property type="match status" value="1"/>
</dbReference>
<dbReference type="Gene3D" id="2.30.110.10">
    <property type="entry name" value="Electron Transport, Fmn-binding Protein, Chain A"/>
    <property type="match status" value="1"/>
</dbReference>
<evidence type="ECO:0000259" key="2">
    <source>
        <dbReference type="SMART" id="SM00903"/>
    </source>
</evidence>
<feature type="domain" description="Flavin reductase like" evidence="2">
    <location>
        <begin position="14"/>
        <end position="160"/>
    </location>
</feature>
<name>A0A7W7SGA9_9ACTN</name>
<dbReference type="RefSeq" id="WP_184919716.1">
    <property type="nucleotide sequence ID" value="NZ_JACHJR010000001.1"/>
</dbReference>
<accession>A0A7W7SGA9</accession>